<accession>A0A367RJ63</accession>
<evidence type="ECO:0000256" key="1">
    <source>
        <dbReference type="SAM" id="MobiDB-lite"/>
    </source>
</evidence>
<evidence type="ECO:0008006" key="4">
    <source>
        <dbReference type="Google" id="ProtNLM"/>
    </source>
</evidence>
<proteinExistence type="predicted"/>
<name>A0A367RJ63_NOSPU</name>
<gene>
    <name evidence="2" type="ORF">A6769_17245</name>
</gene>
<dbReference type="AlphaFoldDB" id="A0A367RJ63"/>
<dbReference type="EMBL" id="LXQE01000150">
    <property type="protein sequence ID" value="RCJ36059.1"/>
    <property type="molecule type" value="Genomic_DNA"/>
</dbReference>
<comment type="caution">
    <text evidence="2">The sequence shown here is derived from an EMBL/GenBank/DDBJ whole genome shotgun (WGS) entry which is preliminary data.</text>
</comment>
<evidence type="ECO:0000313" key="3">
    <source>
        <dbReference type="Proteomes" id="UP000252085"/>
    </source>
</evidence>
<evidence type="ECO:0000313" key="2">
    <source>
        <dbReference type="EMBL" id="RCJ36059.1"/>
    </source>
</evidence>
<sequence length="136" mass="15137">MTIFDRRRQLQQQIAQLPDDQLTQVEQYLAFLGFQKTVTSQSEVTKSPSTGASILASLEQAHTPPNSPLEDETLAEPPEDFAAKIAEIKQRGDRSQSVIRRGSTGEDLLKFAGTWHGDDLEECLAFLDATRSKAKF</sequence>
<protein>
    <recommendedName>
        <fullName evidence="4">DUF2281 domain-containing protein</fullName>
    </recommendedName>
</protein>
<feature type="region of interest" description="Disordered" evidence="1">
    <location>
        <begin position="42"/>
        <end position="74"/>
    </location>
</feature>
<feature type="compositionally biased region" description="Polar residues" evidence="1">
    <location>
        <begin position="42"/>
        <end position="52"/>
    </location>
</feature>
<organism evidence="2 3">
    <name type="scientific">Nostoc punctiforme NIES-2108</name>
    <dbReference type="NCBI Taxonomy" id="1356359"/>
    <lineage>
        <taxon>Bacteria</taxon>
        <taxon>Bacillati</taxon>
        <taxon>Cyanobacteriota</taxon>
        <taxon>Cyanophyceae</taxon>
        <taxon>Nostocales</taxon>
        <taxon>Nostocaceae</taxon>
        <taxon>Nostoc</taxon>
    </lineage>
</organism>
<reference evidence="2 3" key="1">
    <citation type="submission" date="2016-04" db="EMBL/GenBank/DDBJ databases">
        <authorList>
            <person name="Evans L.H."/>
            <person name="Alamgir A."/>
            <person name="Owens N."/>
            <person name="Weber N.D."/>
            <person name="Virtaneva K."/>
            <person name="Barbian K."/>
            <person name="Babar A."/>
            <person name="Rosenke K."/>
        </authorList>
    </citation>
    <scope>NUCLEOTIDE SEQUENCE [LARGE SCALE GENOMIC DNA]</scope>
    <source>
        <strain evidence="2">NIES-2108</strain>
    </source>
</reference>
<dbReference type="Proteomes" id="UP000252085">
    <property type="component" value="Unassembled WGS sequence"/>
</dbReference>